<dbReference type="AlphaFoldDB" id="A0A7Y3RK88"/>
<feature type="modified residue" description="4-aspartylphosphate" evidence="12">
    <location>
        <position position="721"/>
    </location>
</feature>
<dbReference type="PROSITE" id="PS50109">
    <property type="entry name" value="HIS_KIN"/>
    <property type="match status" value="1"/>
</dbReference>
<evidence type="ECO:0000256" key="13">
    <source>
        <dbReference type="SAM" id="MobiDB-lite"/>
    </source>
</evidence>
<comment type="catalytic activity">
    <reaction evidence="1">
        <text>ATP + protein L-histidine = ADP + protein N-phospho-L-histidine.</text>
        <dbReference type="EC" id="2.7.13.3"/>
    </reaction>
</comment>
<evidence type="ECO:0000313" key="19">
    <source>
        <dbReference type="Proteomes" id="UP000536835"/>
    </source>
</evidence>
<evidence type="ECO:0000259" key="17">
    <source>
        <dbReference type="PROSITE" id="PS50885"/>
    </source>
</evidence>
<keyword evidence="19" id="KW-1185">Reference proteome</keyword>
<evidence type="ECO:0000256" key="10">
    <source>
        <dbReference type="ARBA" id="ARBA00064003"/>
    </source>
</evidence>
<dbReference type="PANTHER" id="PTHR45339">
    <property type="entry name" value="HYBRID SIGNAL TRANSDUCTION HISTIDINE KINASE J"/>
    <property type="match status" value="1"/>
</dbReference>
<dbReference type="SUPFAM" id="SSF158472">
    <property type="entry name" value="HAMP domain-like"/>
    <property type="match status" value="1"/>
</dbReference>
<dbReference type="FunFam" id="1.10.287.130:FF:000002">
    <property type="entry name" value="Two-component osmosensing histidine kinase"/>
    <property type="match status" value="1"/>
</dbReference>
<name>A0A7Y3RK88_9PROT</name>
<feature type="domain" description="Response regulatory" evidence="16">
    <location>
        <begin position="672"/>
        <end position="791"/>
    </location>
</feature>
<evidence type="ECO:0000256" key="4">
    <source>
        <dbReference type="ARBA" id="ARBA00022553"/>
    </source>
</evidence>
<dbReference type="InterPro" id="IPR036890">
    <property type="entry name" value="HATPase_C_sf"/>
</dbReference>
<dbReference type="InterPro" id="IPR003661">
    <property type="entry name" value="HisK_dim/P_dom"/>
</dbReference>
<keyword evidence="5" id="KW-0808">Transferase</keyword>
<dbReference type="EC" id="2.7.13.3" evidence="3"/>
<dbReference type="CDD" id="cd06225">
    <property type="entry name" value="HAMP"/>
    <property type="match status" value="1"/>
</dbReference>
<accession>A0A7Y3RK88</accession>
<evidence type="ECO:0000259" key="15">
    <source>
        <dbReference type="PROSITE" id="PS50109"/>
    </source>
</evidence>
<evidence type="ECO:0000313" key="18">
    <source>
        <dbReference type="EMBL" id="NNU15617.1"/>
    </source>
</evidence>
<feature type="region of interest" description="Disordered" evidence="13">
    <location>
        <begin position="641"/>
        <end position="665"/>
    </location>
</feature>
<evidence type="ECO:0000256" key="5">
    <source>
        <dbReference type="ARBA" id="ARBA00022679"/>
    </source>
</evidence>
<feature type="transmembrane region" description="Helical" evidence="14">
    <location>
        <begin position="167"/>
        <end position="187"/>
    </location>
</feature>
<organism evidence="18 19">
    <name type="scientific">Parvularcula mediterranea</name>
    <dbReference type="NCBI Taxonomy" id="2732508"/>
    <lineage>
        <taxon>Bacteria</taxon>
        <taxon>Pseudomonadati</taxon>
        <taxon>Pseudomonadota</taxon>
        <taxon>Alphaproteobacteria</taxon>
        <taxon>Parvularculales</taxon>
        <taxon>Parvularculaceae</taxon>
        <taxon>Parvularcula</taxon>
    </lineage>
</organism>
<dbReference type="InterPro" id="IPR003660">
    <property type="entry name" value="HAMP_dom"/>
</dbReference>
<feature type="domain" description="HAMP" evidence="17">
    <location>
        <begin position="188"/>
        <end position="241"/>
    </location>
</feature>
<dbReference type="Proteomes" id="UP000536835">
    <property type="component" value="Unassembled WGS sequence"/>
</dbReference>
<dbReference type="EMBL" id="JABFCX010000002">
    <property type="protein sequence ID" value="NNU15617.1"/>
    <property type="molecule type" value="Genomic_DNA"/>
</dbReference>
<keyword evidence="9" id="KW-0902">Two-component regulatory system</keyword>
<evidence type="ECO:0000256" key="14">
    <source>
        <dbReference type="SAM" id="Phobius"/>
    </source>
</evidence>
<evidence type="ECO:0000256" key="2">
    <source>
        <dbReference type="ARBA" id="ARBA00004370"/>
    </source>
</evidence>
<dbReference type="Gene3D" id="3.30.565.10">
    <property type="entry name" value="Histidine kinase-like ATPase, C-terminal domain"/>
    <property type="match status" value="1"/>
</dbReference>
<feature type="domain" description="Response regulatory" evidence="16">
    <location>
        <begin position="512"/>
        <end position="627"/>
    </location>
</feature>
<feature type="modified residue" description="4-aspartylphosphate" evidence="12">
    <location>
        <position position="562"/>
    </location>
</feature>
<dbReference type="CDD" id="cd16922">
    <property type="entry name" value="HATPase_EvgS-ArcB-TorS-like"/>
    <property type="match status" value="1"/>
</dbReference>
<dbReference type="Gene3D" id="6.10.340.10">
    <property type="match status" value="1"/>
</dbReference>
<dbReference type="PROSITE" id="PS50885">
    <property type="entry name" value="HAMP"/>
    <property type="match status" value="1"/>
</dbReference>
<protein>
    <recommendedName>
        <fullName evidence="11">Sensory/regulatory protein RpfC</fullName>
        <ecNumber evidence="3">2.7.13.3</ecNumber>
    </recommendedName>
</protein>
<dbReference type="Gene3D" id="1.10.287.130">
    <property type="match status" value="1"/>
</dbReference>
<reference evidence="18 19" key="1">
    <citation type="submission" date="2020-05" db="EMBL/GenBank/DDBJ databases">
        <title>Parvularcula mediterraneae sp. nov., isolated from polypropylene straw from shallow seawater of the seashore of Laganas in Zakynthos island, Greece.</title>
        <authorList>
            <person name="Szabo I."/>
            <person name="Al-Omari J."/>
            <person name="Rado J."/>
            <person name="Szerdahelyi G.S."/>
        </authorList>
    </citation>
    <scope>NUCLEOTIDE SEQUENCE [LARGE SCALE GENOMIC DNA]</scope>
    <source>
        <strain evidence="18 19">ZS-1/3</strain>
    </source>
</reference>
<dbReference type="InterPro" id="IPR003594">
    <property type="entry name" value="HATPase_dom"/>
</dbReference>
<evidence type="ECO:0000256" key="1">
    <source>
        <dbReference type="ARBA" id="ARBA00000085"/>
    </source>
</evidence>
<dbReference type="CDD" id="cd00082">
    <property type="entry name" value="HisKA"/>
    <property type="match status" value="1"/>
</dbReference>
<feature type="domain" description="Histidine kinase" evidence="15">
    <location>
        <begin position="274"/>
        <end position="494"/>
    </location>
</feature>
<dbReference type="SMART" id="SM00387">
    <property type="entry name" value="HATPase_c"/>
    <property type="match status" value="1"/>
</dbReference>
<dbReference type="GO" id="GO:0016020">
    <property type="term" value="C:membrane"/>
    <property type="evidence" value="ECO:0007669"/>
    <property type="project" value="UniProtKB-SubCell"/>
</dbReference>
<evidence type="ECO:0000256" key="12">
    <source>
        <dbReference type="PROSITE-ProRule" id="PRU00169"/>
    </source>
</evidence>
<dbReference type="Pfam" id="PF00072">
    <property type="entry name" value="Response_reg"/>
    <property type="match status" value="2"/>
</dbReference>
<dbReference type="Pfam" id="PF00672">
    <property type="entry name" value="HAMP"/>
    <property type="match status" value="1"/>
</dbReference>
<dbReference type="SMART" id="SM00304">
    <property type="entry name" value="HAMP"/>
    <property type="match status" value="1"/>
</dbReference>
<keyword evidence="8" id="KW-0067">ATP-binding</keyword>
<dbReference type="FunFam" id="3.30.565.10:FF:000010">
    <property type="entry name" value="Sensor histidine kinase RcsC"/>
    <property type="match status" value="1"/>
</dbReference>
<keyword evidence="4 12" id="KW-0597">Phosphoprotein</keyword>
<comment type="caution">
    <text evidence="18">The sequence shown here is derived from an EMBL/GenBank/DDBJ whole genome shotgun (WGS) entry which is preliminary data.</text>
</comment>
<comment type="subcellular location">
    <subcellularLocation>
        <location evidence="2">Membrane</location>
    </subcellularLocation>
</comment>
<evidence type="ECO:0000256" key="9">
    <source>
        <dbReference type="ARBA" id="ARBA00023012"/>
    </source>
</evidence>
<dbReference type="Pfam" id="PF00512">
    <property type="entry name" value="HisKA"/>
    <property type="match status" value="1"/>
</dbReference>
<dbReference type="GO" id="GO:0000155">
    <property type="term" value="F:phosphorelay sensor kinase activity"/>
    <property type="evidence" value="ECO:0007669"/>
    <property type="project" value="InterPro"/>
</dbReference>
<evidence type="ECO:0000256" key="7">
    <source>
        <dbReference type="ARBA" id="ARBA00022777"/>
    </source>
</evidence>
<dbReference type="SUPFAM" id="SSF55874">
    <property type="entry name" value="ATPase domain of HSP90 chaperone/DNA topoisomerase II/histidine kinase"/>
    <property type="match status" value="1"/>
</dbReference>
<dbReference type="PRINTS" id="PR00344">
    <property type="entry name" value="BCTRLSENSOR"/>
</dbReference>
<dbReference type="RefSeq" id="WP_173197201.1">
    <property type="nucleotide sequence ID" value="NZ_JABFCX010000002.1"/>
</dbReference>
<dbReference type="PANTHER" id="PTHR45339:SF1">
    <property type="entry name" value="HYBRID SIGNAL TRANSDUCTION HISTIDINE KINASE J"/>
    <property type="match status" value="1"/>
</dbReference>
<dbReference type="InterPro" id="IPR004358">
    <property type="entry name" value="Sig_transdc_His_kin-like_C"/>
</dbReference>
<evidence type="ECO:0000256" key="11">
    <source>
        <dbReference type="ARBA" id="ARBA00068150"/>
    </source>
</evidence>
<dbReference type="InterPro" id="IPR033417">
    <property type="entry name" value="CHASE8"/>
</dbReference>
<dbReference type="PROSITE" id="PS50110">
    <property type="entry name" value="RESPONSE_REGULATORY"/>
    <property type="match status" value="2"/>
</dbReference>
<dbReference type="Pfam" id="PF17152">
    <property type="entry name" value="CHASE8"/>
    <property type="match status" value="1"/>
</dbReference>
<sequence>MIPPFLGKLPLYWKVTIAIMVSTVVVLIGSYAGFVVLETQTFRKELLRDRRGFAEVTAANVSAALVFEDELTINRNLESLKGVSDIQAAYVVDKDGFVRGRYISPALPLSVERAPIDLPVDRVLGASLPGAFAVQTPVTSDGEVIGALQVRVSSERLEERVSRYQRLSVVVVLFAFAVSWILARLVANFVTVPVSKLNEAMQAVRGERDYGQRVDKRSEDELGRLSENFNAMLTEIAQRDATLEETVRERTEQLFLSTEKAKAASRAKSEFLANMSHEIRTPMNGMIGMTELLLQTEMSSRQKDLANVIMSSGVSLVTIINDILDFSKIEAGKFKLVNAPFNMREAIDDVVSLVAGAAEEKKLELVVRYHPDLPESFVGDGGRIRQVITNLVGNAVKFTEEGSVRIDVDGQVKQGKARIYLAVTDTGIGISKEKLPRIFEKFEQADGSSARRYEGTGLGLSISRSIIELAGGQLQAKSIEGEGSTFSFEVRMSVADSGVEINLPSDALEGLSVLVIDAKDQTRNVLDELVSSWGARVDTATNAKRALQIMKRSPQPDIIISDYDLPDMTGDEFCNALREDEATSRKPIVVMASPSQIGQPTRDDGLTAFVSKPYRIEPLVRAVSEAMVAAGTEQAKTLTEKGRLDEKGNATVPGKDEQDTPKAQTPAGNGLKILIAEDNRVNQLVVTNMIAGLGFEIEIADNGKIAVEKFKEERPDLIIMDVSMPEMDGLEATKAIRAYERETSFGRVPIIAATAHAMEEDKKRCREAGMDDYVAKPLRQDAILAKIKKWISEEAA</sequence>
<gene>
    <name evidence="18" type="ORF">HK107_04710</name>
</gene>
<proteinExistence type="predicted"/>
<dbReference type="InterPro" id="IPR001789">
    <property type="entry name" value="Sig_transdc_resp-reg_receiver"/>
</dbReference>
<feature type="transmembrane region" description="Helical" evidence="14">
    <location>
        <begin position="12"/>
        <end position="37"/>
    </location>
</feature>
<dbReference type="SMART" id="SM00448">
    <property type="entry name" value="REC"/>
    <property type="match status" value="2"/>
</dbReference>
<dbReference type="InterPro" id="IPR011006">
    <property type="entry name" value="CheY-like_superfamily"/>
</dbReference>
<dbReference type="SUPFAM" id="SSF52172">
    <property type="entry name" value="CheY-like"/>
    <property type="match status" value="2"/>
</dbReference>
<keyword evidence="6" id="KW-0547">Nucleotide-binding</keyword>
<dbReference type="CDD" id="cd17546">
    <property type="entry name" value="REC_hyHK_CKI1_RcsC-like"/>
    <property type="match status" value="1"/>
</dbReference>
<comment type="subunit">
    <text evidence="10">At low DSF concentrations, interacts with RpfF.</text>
</comment>
<dbReference type="InterPro" id="IPR005467">
    <property type="entry name" value="His_kinase_dom"/>
</dbReference>
<dbReference type="Pfam" id="PF02518">
    <property type="entry name" value="HATPase_c"/>
    <property type="match status" value="1"/>
</dbReference>
<feature type="compositionally biased region" description="Basic and acidic residues" evidence="13">
    <location>
        <begin position="641"/>
        <end position="660"/>
    </location>
</feature>
<keyword evidence="14" id="KW-0472">Membrane</keyword>
<keyword evidence="14" id="KW-0812">Transmembrane</keyword>
<dbReference type="SUPFAM" id="SSF47384">
    <property type="entry name" value="Homodimeric domain of signal transducing histidine kinase"/>
    <property type="match status" value="1"/>
</dbReference>
<evidence type="ECO:0000259" key="16">
    <source>
        <dbReference type="PROSITE" id="PS50110"/>
    </source>
</evidence>
<dbReference type="Gene3D" id="3.40.50.2300">
    <property type="match status" value="2"/>
</dbReference>
<dbReference type="InterPro" id="IPR036097">
    <property type="entry name" value="HisK_dim/P_sf"/>
</dbReference>
<dbReference type="GO" id="GO:0005524">
    <property type="term" value="F:ATP binding"/>
    <property type="evidence" value="ECO:0007669"/>
    <property type="project" value="UniProtKB-KW"/>
</dbReference>
<evidence type="ECO:0000256" key="6">
    <source>
        <dbReference type="ARBA" id="ARBA00022741"/>
    </source>
</evidence>
<keyword evidence="14" id="KW-1133">Transmembrane helix</keyword>
<dbReference type="CDD" id="cd00156">
    <property type="entry name" value="REC"/>
    <property type="match status" value="1"/>
</dbReference>
<keyword evidence="7" id="KW-0418">Kinase</keyword>
<dbReference type="SMART" id="SM00388">
    <property type="entry name" value="HisKA"/>
    <property type="match status" value="1"/>
</dbReference>
<evidence type="ECO:0000256" key="8">
    <source>
        <dbReference type="ARBA" id="ARBA00022840"/>
    </source>
</evidence>
<evidence type="ECO:0000256" key="3">
    <source>
        <dbReference type="ARBA" id="ARBA00012438"/>
    </source>
</evidence>